<dbReference type="SUPFAM" id="SSF56112">
    <property type="entry name" value="Protein kinase-like (PK-like)"/>
    <property type="match status" value="1"/>
</dbReference>
<feature type="domain" description="Aminoglycoside phosphotransferase" evidence="1">
    <location>
        <begin position="31"/>
        <end position="234"/>
    </location>
</feature>
<organism evidence="2 3">
    <name type="scientific">Dongia soli</name>
    <dbReference type="NCBI Taxonomy" id="600628"/>
    <lineage>
        <taxon>Bacteria</taxon>
        <taxon>Pseudomonadati</taxon>
        <taxon>Pseudomonadota</taxon>
        <taxon>Alphaproteobacteria</taxon>
        <taxon>Rhodospirillales</taxon>
        <taxon>Dongiaceae</taxon>
        <taxon>Dongia</taxon>
    </lineage>
</organism>
<dbReference type="Pfam" id="PF01636">
    <property type="entry name" value="APH"/>
    <property type="match status" value="1"/>
</dbReference>
<protein>
    <submittedName>
        <fullName evidence="2">Choline kinase family protein</fullName>
    </submittedName>
</protein>
<dbReference type="InterPro" id="IPR002575">
    <property type="entry name" value="Aminoglycoside_PTrfase"/>
</dbReference>
<keyword evidence="3" id="KW-1185">Reference proteome</keyword>
<comment type="caution">
    <text evidence="2">The sequence shown here is derived from an EMBL/GenBank/DDBJ whole genome shotgun (WGS) entry which is preliminary data.</text>
</comment>
<reference evidence="2 3" key="1">
    <citation type="journal article" date="2016" name="Antonie Van Leeuwenhoek">
        <title>Dongia soli sp. nov., isolated from soil from Dokdo, Korea.</title>
        <authorList>
            <person name="Kim D.U."/>
            <person name="Lee H."/>
            <person name="Kim H."/>
            <person name="Kim S.G."/>
            <person name="Ka J.O."/>
        </authorList>
    </citation>
    <scope>NUCLEOTIDE SEQUENCE [LARGE SCALE GENOMIC DNA]</scope>
    <source>
        <strain evidence="2 3">D78</strain>
    </source>
</reference>
<dbReference type="RefSeq" id="WP_320510117.1">
    <property type="nucleotide sequence ID" value="NZ_JAXCLW010000007.1"/>
</dbReference>
<dbReference type="InterPro" id="IPR052077">
    <property type="entry name" value="CcrZ_PhaseVar_Mediator"/>
</dbReference>
<dbReference type="InterPro" id="IPR011009">
    <property type="entry name" value="Kinase-like_dom_sf"/>
</dbReference>
<dbReference type="PANTHER" id="PTHR40086">
    <property type="entry name" value="PHOSPHOTRANSFERASE YTMP-RELATED"/>
    <property type="match status" value="1"/>
</dbReference>
<evidence type="ECO:0000313" key="3">
    <source>
        <dbReference type="Proteomes" id="UP001279642"/>
    </source>
</evidence>
<keyword evidence="2" id="KW-0418">Kinase</keyword>
<keyword evidence="2" id="KW-0808">Transferase</keyword>
<dbReference type="PANTHER" id="PTHR40086:SF1">
    <property type="entry name" value="CELL CYCLE REGULATOR CCRZ"/>
    <property type="match status" value="1"/>
</dbReference>
<dbReference type="Gene3D" id="3.30.200.20">
    <property type="entry name" value="Phosphorylase Kinase, domain 1"/>
    <property type="match status" value="1"/>
</dbReference>
<evidence type="ECO:0000313" key="2">
    <source>
        <dbReference type="EMBL" id="MDY0885046.1"/>
    </source>
</evidence>
<sequence>MSLPADLHLALKSIPLLAAVPVAEWSIARLGGITNRNYRLCHERSGRDYVLRLPGAGGGQYLNRPAGIHNAALAADIGIAPAVLFADETRGWQVTAFLPNAISLQSADFQDGESLAAVGRVIGRLQRSGAAFQHEMRPFAISDRYLSLAPEPRLQRLRQEAAWLDAAIEGSDHSLVPSHIDPNPSNFLRLPDRSLWLIDWEFSARADPFWDIGAIALDNDLDEAQIDWLLAASGYAVTPQSALRVAHFRTALCLVAASWAFVEIAAGNETADLRDFAEQRLSAFATGLAVLVKR</sequence>
<dbReference type="EMBL" id="JAXCLW010000007">
    <property type="protein sequence ID" value="MDY0885046.1"/>
    <property type="molecule type" value="Genomic_DNA"/>
</dbReference>
<proteinExistence type="predicted"/>
<dbReference type="Gene3D" id="3.90.1200.10">
    <property type="match status" value="1"/>
</dbReference>
<name>A0ABU5EFB5_9PROT</name>
<evidence type="ECO:0000259" key="1">
    <source>
        <dbReference type="Pfam" id="PF01636"/>
    </source>
</evidence>
<gene>
    <name evidence="2" type="ORF">SMD27_19540</name>
</gene>
<dbReference type="GO" id="GO:0016301">
    <property type="term" value="F:kinase activity"/>
    <property type="evidence" value="ECO:0007669"/>
    <property type="project" value="UniProtKB-KW"/>
</dbReference>
<dbReference type="CDD" id="cd05151">
    <property type="entry name" value="ChoK-like"/>
    <property type="match status" value="1"/>
</dbReference>
<accession>A0ABU5EFB5</accession>
<dbReference type="Proteomes" id="UP001279642">
    <property type="component" value="Unassembled WGS sequence"/>
</dbReference>